<accession>A0A7W8J729</accession>
<evidence type="ECO:0008006" key="3">
    <source>
        <dbReference type="Google" id="ProtNLM"/>
    </source>
</evidence>
<dbReference type="AlphaFoldDB" id="A0A7W8J729"/>
<comment type="caution">
    <text evidence="1">The sequence shown here is derived from an EMBL/GenBank/DDBJ whole genome shotgun (WGS) entry which is preliminary data.</text>
</comment>
<gene>
    <name evidence="1" type="ORF">HDF10_001784</name>
</gene>
<proteinExistence type="predicted"/>
<evidence type="ECO:0000313" key="2">
    <source>
        <dbReference type="Proteomes" id="UP000569092"/>
    </source>
</evidence>
<reference evidence="1 2" key="1">
    <citation type="submission" date="2020-08" db="EMBL/GenBank/DDBJ databases">
        <title>Genomic Encyclopedia of Type Strains, Phase IV (KMG-V): Genome sequencing to study the core and pangenomes of soil and plant-associated prokaryotes.</title>
        <authorList>
            <person name="Whitman W."/>
        </authorList>
    </citation>
    <scope>NUCLEOTIDE SEQUENCE [LARGE SCALE GENOMIC DNA]</scope>
    <source>
        <strain evidence="1 2">M8US30</strain>
    </source>
</reference>
<sequence>MRRMGPPDALTYASLEIFWDNSASNLYFGIYLQGRNSSRRVDTERGFMSLSAEQPLGLLRDERRLLLRSDIESLLQLPEEKVQQLINTRQITALRIAGEERFDSRDLDQLIESYKSTAERRPQ</sequence>
<organism evidence="1 2">
    <name type="scientific">Tunturiibacter lichenicola</name>
    <dbReference type="NCBI Taxonomy" id="2051959"/>
    <lineage>
        <taxon>Bacteria</taxon>
        <taxon>Pseudomonadati</taxon>
        <taxon>Acidobacteriota</taxon>
        <taxon>Terriglobia</taxon>
        <taxon>Terriglobales</taxon>
        <taxon>Acidobacteriaceae</taxon>
        <taxon>Tunturiibacter</taxon>
    </lineage>
</organism>
<name>A0A7W8J729_9BACT</name>
<protein>
    <recommendedName>
        <fullName evidence="3">Helix-turn-helix domain-containing protein</fullName>
    </recommendedName>
</protein>
<dbReference type="EMBL" id="JACHDZ010000002">
    <property type="protein sequence ID" value="MBB5343809.1"/>
    <property type="molecule type" value="Genomic_DNA"/>
</dbReference>
<dbReference type="Proteomes" id="UP000569092">
    <property type="component" value="Unassembled WGS sequence"/>
</dbReference>
<evidence type="ECO:0000313" key="1">
    <source>
        <dbReference type="EMBL" id="MBB5343809.1"/>
    </source>
</evidence>